<protein>
    <submittedName>
        <fullName evidence="5">Helix-turn-helix transcriptional regulator</fullName>
    </submittedName>
</protein>
<dbReference type="RefSeq" id="WP_179930686.1">
    <property type="nucleotide sequence ID" value="NZ_JACCDF010000009.1"/>
</dbReference>
<gene>
    <name evidence="5" type="ORF">HZS81_11410</name>
</gene>
<organism evidence="5 6">
    <name type="scientific">Vreelandella salicampi</name>
    <dbReference type="NCBI Taxonomy" id="1449798"/>
    <lineage>
        <taxon>Bacteria</taxon>
        <taxon>Pseudomonadati</taxon>
        <taxon>Pseudomonadota</taxon>
        <taxon>Gammaproteobacteria</taxon>
        <taxon>Oceanospirillales</taxon>
        <taxon>Halomonadaceae</taxon>
        <taxon>Vreelandella</taxon>
    </lineage>
</organism>
<dbReference type="PROSITE" id="PS01124">
    <property type="entry name" value="HTH_ARAC_FAMILY_2"/>
    <property type="match status" value="1"/>
</dbReference>
<feature type="domain" description="HTH araC/xylS-type" evidence="4">
    <location>
        <begin position="6"/>
        <end position="104"/>
    </location>
</feature>
<dbReference type="PANTHER" id="PTHR43280:SF28">
    <property type="entry name" value="HTH-TYPE TRANSCRIPTIONAL ACTIVATOR RHAS"/>
    <property type="match status" value="1"/>
</dbReference>
<reference evidence="5 6" key="1">
    <citation type="journal article" date="2015" name="Int. J. Syst. Evol. Microbiol.">
        <title>Halomonas salicampi sp. nov., a halotolerant and alkalitolerant bacterium isolated from a saltern soil.</title>
        <authorList>
            <person name="Lee J.C."/>
            <person name="Kim Y.S."/>
            <person name="Yun B.S."/>
            <person name="Whang K.S."/>
        </authorList>
    </citation>
    <scope>NUCLEOTIDE SEQUENCE [LARGE SCALE GENOMIC DNA]</scope>
    <source>
        <strain evidence="5 6">BH103</strain>
    </source>
</reference>
<dbReference type="Pfam" id="PF12833">
    <property type="entry name" value="HTH_18"/>
    <property type="match status" value="1"/>
</dbReference>
<dbReference type="AlphaFoldDB" id="A0A7Z0LLU3"/>
<dbReference type="EMBL" id="JACCDF010000009">
    <property type="protein sequence ID" value="NYS61361.1"/>
    <property type="molecule type" value="Genomic_DNA"/>
</dbReference>
<keyword evidence="3" id="KW-0804">Transcription</keyword>
<dbReference type="GO" id="GO:0043565">
    <property type="term" value="F:sequence-specific DNA binding"/>
    <property type="evidence" value="ECO:0007669"/>
    <property type="project" value="InterPro"/>
</dbReference>
<evidence type="ECO:0000256" key="3">
    <source>
        <dbReference type="ARBA" id="ARBA00023163"/>
    </source>
</evidence>
<dbReference type="PANTHER" id="PTHR43280">
    <property type="entry name" value="ARAC-FAMILY TRANSCRIPTIONAL REGULATOR"/>
    <property type="match status" value="1"/>
</dbReference>
<dbReference type="PRINTS" id="PR00032">
    <property type="entry name" value="HTHARAC"/>
</dbReference>
<dbReference type="InterPro" id="IPR018060">
    <property type="entry name" value="HTH_AraC"/>
</dbReference>
<dbReference type="SUPFAM" id="SSF46689">
    <property type="entry name" value="Homeodomain-like"/>
    <property type="match status" value="2"/>
</dbReference>
<keyword evidence="1" id="KW-0805">Transcription regulation</keyword>
<evidence type="ECO:0000256" key="1">
    <source>
        <dbReference type="ARBA" id="ARBA00023015"/>
    </source>
</evidence>
<dbReference type="InterPro" id="IPR009057">
    <property type="entry name" value="Homeodomain-like_sf"/>
</dbReference>
<sequence>MFNAMTRAEIWLQDTIGKPLSINDLANHLGYSDSQVRRQFRDCFHISPSAYRDQRRLERAAVLLVLTPKNIAQVALECGYYNHSSFSRAFHKYFAVSPRNFRQALRQVIHRQRPPSGFITRVVKKPQRQIILQRFYKAPAQLSHLGTLKWHAQPLASLAKAWENATPSIALPDLLTEKIDAHVIESLPAQQRTDVGLYLTPQDDLPLTPSLPMPYRRITLAPQYYAITCFNDLSALSRALTHALCHLTGKATPFHISGSAPYILWRKGTMELRLPLTG</sequence>
<evidence type="ECO:0000259" key="4">
    <source>
        <dbReference type="PROSITE" id="PS01124"/>
    </source>
</evidence>
<accession>A0A7Z0LLU3</accession>
<dbReference type="Proteomes" id="UP000586119">
    <property type="component" value="Unassembled WGS sequence"/>
</dbReference>
<dbReference type="GO" id="GO:0003700">
    <property type="term" value="F:DNA-binding transcription factor activity"/>
    <property type="evidence" value="ECO:0007669"/>
    <property type="project" value="InterPro"/>
</dbReference>
<name>A0A7Z0LLU3_9GAMM</name>
<evidence type="ECO:0000313" key="5">
    <source>
        <dbReference type="EMBL" id="NYS61361.1"/>
    </source>
</evidence>
<evidence type="ECO:0000313" key="6">
    <source>
        <dbReference type="Proteomes" id="UP000586119"/>
    </source>
</evidence>
<comment type="caution">
    <text evidence="5">The sequence shown here is derived from an EMBL/GenBank/DDBJ whole genome shotgun (WGS) entry which is preliminary data.</text>
</comment>
<dbReference type="Gene3D" id="1.10.10.60">
    <property type="entry name" value="Homeodomain-like"/>
    <property type="match status" value="2"/>
</dbReference>
<dbReference type="SMART" id="SM00342">
    <property type="entry name" value="HTH_ARAC"/>
    <property type="match status" value="1"/>
</dbReference>
<dbReference type="InterPro" id="IPR020449">
    <property type="entry name" value="Tscrpt_reg_AraC-type_HTH"/>
</dbReference>
<evidence type="ECO:0000256" key="2">
    <source>
        <dbReference type="ARBA" id="ARBA00023125"/>
    </source>
</evidence>
<keyword evidence="2" id="KW-0238">DNA-binding</keyword>
<proteinExistence type="predicted"/>
<keyword evidence="6" id="KW-1185">Reference proteome</keyword>